<evidence type="ECO:0000313" key="2">
    <source>
        <dbReference type="Proteomes" id="UP000000872"/>
    </source>
</evidence>
<dbReference type="InterPro" id="IPR015797">
    <property type="entry name" value="NUDIX_hydrolase-like_dom_sf"/>
</dbReference>
<dbReference type="Proteomes" id="UP000000872">
    <property type="component" value="Segment"/>
</dbReference>
<dbReference type="KEGG" id="vg:1494648"/>
<name>Q9EMZ1_AMEPV</name>
<reference evidence="1 2" key="1">
    <citation type="journal article" date="2000" name="Virology">
        <title>Complete genomic sequence of the Amsacta moorei entomopoxvirus: analysis and comparison with other poxviruses.</title>
        <authorList>
            <person name="Bawden A.L."/>
            <person name="Glassberg K.J."/>
            <person name="Diggans J."/>
            <person name="Shaw R."/>
            <person name="Farmerie W."/>
            <person name="Moyer R.W."/>
        </authorList>
    </citation>
    <scope>NUCLEOTIDE SEQUENCE [LARGE SCALE GENOMIC DNA]</scope>
</reference>
<dbReference type="EMBL" id="AF250284">
    <property type="protein sequence ID" value="AAG02764.1"/>
    <property type="molecule type" value="Genomic_DNA"/>
</dbReference>
<dbReference type="Gene3D" id="3.90.79.10">
    <property type="entry name" value="Nucleoside Triphosphate Pyrophosphohydrolase"/>
    <property type="match status" value="1"/>
</dbReference>
<accession>Q9EMZ1</accession>
<dbReference type="GeneID" id="1494648"/>
<evidence type="ECO:0000313" key="1">
    <source>
        <dbReference type="EMBL" id="AAG02764.1"/>
    </source>
</evidence>
<proteinExistence type="predicted"/>
<dbReference type="RefSeq" id="NP_064840.1">
    <property type="nucleotide sequence ID" value="NC_002520.1"/>
</dbReference>
<protein>
    <submittedName>
        <fullName evidence="1">AMV058</fullName>
    </submittedName>
</protein>
<keyword evidence="2" id="KW-1185">Reference proteome</keyword>
<organism evidence="1 2">
    <name type="scientific">Amsacta moorei entomopoxvirus</name>
    <name type="common">AmEPV</name>
    <dbReference type="NCBI Taxonomy" id="28321"/>
    <lineage>
        <taxon>Viruses</taxon>
        <taxon>Varidnaviria</taxon>
        <taxon>Bamfordvirae</taxon>
        <taxon>Nucleocytoviricota</taxon>
        <taxon>Pokkesviricetes</taxon>
        <taxon>Chitovirales</taxon>
        <taxon>Poxviridae</taxon>
        <taxon>Entomopoxvirinae</taxon>
        <taxon>Betaentomopoxvirus</taxon>
    </lineage>
</organism>
<dbReference type="OrthoDB" id="11114at10239"/>
<dbReference type="PROSITE" id="PS00893">
    <property type="entry name" value="NUDIX_BOX"/>
    <property type="match status" value="1"/>
</dbReference>
<dbReference type="InterPro" id="IPR020084">
    <property type="entry name" value="NUDIX_hydrolase_CS"/>
</dbReference>
<dbReference type="GO" id="GO:0016787">
    <property type="term" value="F:hydrolase activity"/>
    <property type="evidence" value="ECO:0007669"/>
    <property type="project" value="InterPro"/>
</dbReference>
<gene>
    <name evidence="1" type="primary">AMV058</name>
</gene>
<dbReference type="SUPFAM" id="SSF55811">
    <property type="entry name" value="Nudix"/>
    <property type="match status" value="1"/>
</dbReference>
<sequence>MTLVKHNTMHNFLHSKSNISELDYSIESSSERRDIIIKKYDTLNIKNYNRKTSFNAILITSDNKIIIAERKFSYYMDTIYIISTYKNISDDILETFIKLFDKLTNKEKYNIYNKKRINKKYISIINFIEVYFDGNINHKYLQYLYNVKSRIILNNNFRYRDKFLILPGGKKNNNENINEVISRESHEEINIPINNQDNNNIDIMQDYYSETIIFDKILSKKFIDVTIIAKIKYSSIQILNFFKPNHEISNIKFIPINKINSMIDIFYYVQKQLIYC</sequence>
<organismHost>
    <name type="scientific">Amsacta</name>
    <dbReference type="NCBI Taxonomy" id="340055"/>
</organismHost>